<accession>A4FXW7</accession>
<sequence>MAKSKKVAVFEGKGIIVTPYTLRDPFTKWRKLKIELYEDYLEFIFDNKTITVAFEHVDDIGLELPRKALEIAKNNLDDISTYGSFRLSPPDEDKYSIGFAPEASIYGEPTINAFLKKVFQQFLNKKEIKLQYARIVGGSVDVSSEWEDGYLVYAKKPVKRGVSVIEELVLAVAVTSGEKPKVYDLFTNMESVSLEKKKIDDEDKEVLEIKQLRGGETVNSYIHIPSTKLLYVLRYISKLTKYHNVIKSLLPKSDAELDSEIAVESWSGDKLKNEVDKLAPEEQEILAAMYTGITSLELPGMMGMGIDEVEKVLENLIDRGFLDLVRIRKETDLTEKGRAVTNFIITNF</sequence>
<dbReference type="InterPro" id="IPR007381">
    <property type="entry name" value="CheF1/F2"/>
</dbReference>
<dbReference type="PANTHER" id="PTHR42201:SF1">
    <property type="entry name" value="TAXIS PROTEIN"/>
    <property type="match status" value="1"/>
</dbReference>
<dbReference type="HOGENOM" id="CLU_067019_0_0_2"/>
<dbReference type="OrthoDB" id="227825at2157"/>
<gene>
    <name evidence="1" type="ordered locus">MmarC5_0741</name>
</gene>
<dbReference type="Proteomes" id="UP000000253">
    <property type="component" value="Chromosome"/>
</dbReference>
<dbReference type="eggNOG" id="arCOG02394">
    <property type="taxonomic scope" value="Archaea"/>
</dbReference>
<evidence type="ECO:0000313" key="2">
    <source>
        <dbReference type="Proteomes" id="UP000000253"/>
    </source>
</evidence>
<dbReference type="RefSeq" id="WP_011868505.1">
    <property type="nucleotide sequence ID" value="NC_009135.1"/>
</dbReference>
<protein>
    <recommendedName>
        <fullName evidence="3">Chemotaxis signal transduction system protein F from archaea</fullName>
    </recommendedName>
</protein>
<dbReference type="GO" id="GO:0006935">
    <property type="term" value="P:chemotaxis"/>
    <property type="evidence" value="ECO:0007669"/>
    <property type="project" value="InterPro"/>
</dbReference>
<dbReference type="EMBL" id="CP000609">
    <property type="protein sequence ID" value="ABO35051.1"/>
    <property type="molecule type" value="Genomic_DNA"/>
</dbReference>
<organism evidence="1 2">
    <name type="scientific">Methanococcus maripaludis (strain C5 / ATCC BAA-1333)</name>
    <dbReference type="NCBI Taxonomy" id="402880"/>
    <lineage>
        <taxon>Archaea</taxon>
        <taxon>Methanobacteriati</taxon>
        <taxon>Methanobacteriota</taxon>
        <taxon>Methanomada group</taxon>
        <taxon>Methanococci</taxon>
        <taxon>Methanococcales</taxon>
        <taxon>Methanococcaceae</taxon>
        <taxon>Methanococcus</taxon>
    </lineage>
</organism>
<dbReference type="GeneID" id="4928109"/>
<dbReference type="AlphaFoldDB" id="A4FXW7"/>
<dbReference type="STRING" id="402880.MmarC5_0741"/>
<evidence type="ECO:0008006" key="3">
    <source>
        <dbReference type="Google" id="ProtNLM"/>
    </source>
</evidence>
<evidence type="ECO:0000313" key="1">
    <source>
        <dbReference type="EMBL" id="ABO35051.1"/>
    </source>
</evidence>
<reference evidence="1 2" key="1">
    <citation type="submission" date="2007-03" db="EMBL/GenBank/DDBJ databases">
        <title>Complete sequence of chromosome of Methanococcus maripaludis C5.</title>
        <authorList>
            <consortium name="US DOE Joint Genome Institute"/>
            <person name="Copeland A."/>
            <person name="Lucas S."/>
            <person name="Lapidus A."/>
            <person name="Barry K."/>
            <person name="Glavina del Rio T."/>
            <person name="Dalin E."/>
            <person name="Tice H."/>
            <person name="Pitluck S."/>
            <person name="Chertkov O."/>
            <person name="Brettin T."/>
            <person name="Bruce D."/>
            <person name="Han C."/>
            <person name="Detter J.C."/>
            <person name="Schmutz J."/>
            <person name="Larimer F."/>
            <person name="Land M."/>
            <person name="Hauser L."/>
            <person name="Kyrpides N."/>
            <person name="Mikhailova N."/>
            <person name="Sieprawska-Lupa M."/>
            <person name="Whitman W.B."/>
            <person name="Richardson P."/>
        </authorList>
    </citation>
    <scope>NUCLEOTIDE SEQUENCE [LARGE SCALE GENOMIC DNA]</scope>
    <source>
        <strain evidence="2">C5 / ATCC BAA-1333</strain>
    </source>
</reference>
<dbReference type="PANTHER" id="PTHR42201">
    <property type="entry name" value="TAXIS PROTEIN"/>
    <property type="match status" value="1"/>
</dbReference>
<dbReference type="Pfam" id="PF04283">
    <property type="entry name" value="CheF-arch"/>
    <property type="match status" value="1"/>
</dbReference>
<name>A4FXW7_METM5</name>
<dbReference type="KEGG" id="mmq:MmarC5_0741"/>
<proteinExistence type="predicted"/>